<dbReference type="Pfam" id="PF14079">
    <property type="entry name" value="DUF4260"/>
    <property type="match status" value="1"/>
</dbReference>
<keyword evidence="2" id="KW-1185">Reference proteome</keyword>
<evidence type="ECO:0000313" key="2">
    <source>
        <dbReference type="Proteomes" id="UP000605848"/>
    </source>
</evidence>
<evidence type="ECO:0000313" key="1">
    <source>
        <dbReference type="EMBL" id="MBL0405349.1"/>
    </source>
</evidence>
<dbReference type="RefSeq" id="WP_202061078.1">
    <property type="nucleotide sequence ID" value="NZ_JAEQMY010000021.1"/>
</dbReference>
<dbReference type="Proteomes" id="UP000605848">
    <property type="component" value="Unassembled WGS sequence"/>
</dbReference>
<protein>
    <submittedName>
        <fullName evidence="1">DUF4260 domain-containing protein</fullName>
    </submittedName>
</protein>
<dbReference type="InterPro" id="IPR025356">
    <property type="entry name" value="DUF4260"/>
</dbReference>
<comment type="caution">
    <text evidence="1">The sequence shown here is derived from an EMBL/GenBank/DDBJ whole genome shotgun (WGS) entry which is preliminary data.</text>
</comment>
<reference evidence="1" key="1">
    <citation type="submission" date="2021-01" db="EMBL/GenBank/DDBJ databases">
        <title>Microvirga sp.</title>
        <authorList>
            <person name="Kim M.K."/>
        </authorList>
    </citation>
    <scope>NUCLEOTIDE SEQUENCE</scope>
    <source>
        <strain evidence="1">5420S-16</strain>
    </source>
</reference>
<dbReference type="EMBL" id="JAEQMY010000021">
    <property type="protein sequence ID" value="MBL0405349.1"/>
    <property type="molecule type" value="Genomic_DNA"/>
</dbReference>
<accession>A0A936ZEE9</accession>
<organism evidence="1 2">
    <name type="scientific">Microvirga aerilata</name>
    <dbReference type="NCBI Taxonomy" id="670292"/>
    <lineage>
        <taxon>Bacteria</taxon>
        <taxon>Pseudomonadati</taxon>
        <taxon>Pseudomonadota</taxon>
        <taxon>Alphaproteobacteria</taxon>
        <taxon>Hyphomicrobiales</taxon>
        <taxon>Methylobacteriaceae</taxon>
        <taxon>Microvirga</taxon>
    </lineage>
</organism>
<name>A0A936ZEE9_9HYPH</name>
<dbReference type="AlphaFoldDB" id="A0A936ZEE9"/>
<gene>
    <name evidence="1" type="ORF">JKG68_15370</name>
</gene>
<proteinExistence type="predicted"/>
<sequence>MTAHAGVDAPRLILRLEGLALFILATTAFTYTDLSWWFYAVLFLAPDLSFVAYTAGPRPGAAVYNAFHSTLGPAALTGLGLSLDHSMLLGLAAIWAAHIGFDRMLGYGLKYASGFNDTHLGRIGLKSAGV</sequence>